<evidence type="ECO:0000313" key="3">
    <source>
        <dbReference type="Proteomes" id="UP000249819"/>
    </source>
</evidence>
<reference evidence="2 3" key="1">
    <citation type="submission" date="2018-06" db="EMBL/GenBank/DDBJ databases">
        <title>Genomic Encyclopedia of Archaeal and Bacterial Type Strains, Phase II (KMG-II): from individual species to whole genera.</title>
        <authorList>
            <person name="Goeker M."/>
        </authorList>
    </citation>
    <scope>NUCLEOTIDE SEQUENCE [LARGE SCALE GENOMIC DNA]</scope>
    <source>
        <strain evidence="2 3">DSM 29821</strain>
    </source>
</reference>
<comment type="caution">
    <text evidence="2">The sequence shown here is derived from an EMBL/GenBank/DDBJ whole genome shotgun (WGS) entry which is preliminary data.</text>
</comment>
<accession>A0A327VKT2</accession>
<gene>
    <name evidence="2" type="ORF">CLV59_11312</name>
</gene>
<organism evidence="2 3">
    <name type="scientific">Chitinophaga dinghuensis</name>
    <dbReference type="NCBI Taxonomy" id="1539050"/>
    <lineage>
        <taxon>Bacteria</taxon>
        <taxon>Pseudomonadati</taxon>
        <taxon>Bacteroidota</taxon>
        <taxon>Chitinophagia</taxon>
        <taxon>Chitinophagales</taxon>
        <taxon>Chitinophagaceae</taxon>
        <taxon>Chitinophaga</taxon>
    </lineage>
</organism>
<dbReference type="RefSeq" id="WP_111595408.1">
    <property type="nucleotide sequence ID" value="NZ_QLMA01000013.1"/>
</dbReference>
<keyword evidence="1" id="KW-1133">Transmembrane helix</keyword>
<dbReference type="OrthoDB" id="673691at2"/>
<sequence length="150" mass="17233">MQRKSIVIIIIIIGILLCIGIAVFVFLPAKNADKFTDVIDVETATSQSHIWIKKKVWGMTAEDQLILVSMSSDWEYGYDKQKELIYHGLMPFLYKIQGDTLMIYTLHAAKIPTAFRSDVQIVQHEMDSAELRTIFEHNRYNELGLKVVSK</sequence>
<name>A0A327VKT2_9BACT</name>
<feature type="transmembrane region" description="Helical" evidence="1">
    <location>
        <begin position="6"/>
        <end position="27"/>
    </location>
</feature>
<keyword evidence="1" id="KW-0472">Membrane</keyword>
<evidence type="ECO:0000313" key="2">
    <source>
        <dbReference type="EMBL" id="RAJ73460.1"/>
    </source>
</evidence>
<protein>
    <submittedName>
        <fullName evidence="2">Uncharacterized protein</fullName>
    </submittedName>
</protein>
<dbReference type="AlphaFoldDB" id="A0A327VKT2"/>
<dbReference type="EMBL" id="QLMA01000013">
    <property type="protein sequence ID" value="RAJ73460.1"/>
    <property type="molecule type" value="Genomic_DNA"/>
</dbReference>
<keyword evidence="3" id="KW-1185">Reference proteome</keyword>
<keyword evidence="1" id="KW-0812">Transmembrane</keyword>
<evidence type="ECO:0000256" key="1">
    <source>
        <dbReference type="SAM" id="Phobius"/>
    </source>
</evidence>
<proteinExistence type="predicted"/>
<dbReference type="Proteomes" id="UP000249819">
    <property type="component" value="Unassembled WGS sequence"/>
</dbReference>